<dbReference type="PANTHER" id="PTHR42855:SF2">
    <property type="entry name" value="DRUG RESISTANCE ABC TRANSPORTER,ATP-BINDING PROTEIN"/>
    <property type="match status" value="1"/>
</dbReference>
<keyword evidence="1" id="KW-0677">Repeat</keyword>
<dbReference type="SUPFAM" id="SSF52540">
    <property type="entry name" value="P-loop containing nucleoside triphosphate hydrolases"/>
    <property type="match status" value="2"/>
</dbReference>
<proteinExistence type="predicted"/>
<dbReference type="EMBL" id="QNSF01000020">
    <property type="protein sequence ID" value="RBP87350.1"/>
    <property type="molecule type" value="Genomic_DNA"/>
</dbReference>
<dbReference type="InterPro" id="IPR032781">
    <property type="entry name" value="ABC_tran_Xtn"/>
</dbReference>
<dbReference type="Gene3D" id="3.40.50.300">
    <property type="entry name" value="P-loop containing nucleotide triphosphate hydrolases"/>
    <property type="match status" value="2"/>
</dbReference>
<dbReference type="Pfam" id="PF16326">
    <property type="entry name" value="ABC_tran_CTD"/>
    <property type="match status" value="1"/>
</dbReference>
<keyword evidence="8" id="KW-1185">Reference proteome</keyword>
<dbReference type="InterPro" id="IPR003439">
    <property type="entry name" value="ABC_transporter-like_ATP-bd"/>
</dbReference>
<dbReference type="PROSITE" id="PS00211">
    <property type="entry name" value="ABC_TRANSPORTER_1"/>
    <property type="match status" value="2"/>
</dbReference>
<feature type="region of interest" description="Disordered" evidence="5">
    <location>
        <begin position="546"/>
        <end position="575"/>
    </location>
</feature>
<dbReference type="GO" id="GO:0016887">
    <property type="term" value="F:ATP hydrolysis activity"/>
    <property type="evidence" value="ECO:0007669"/>
    <property type="project" value="InterPro"/>
</dbReference>
<keyword evidence="3 7" id="KW-0067">ATP-binding</keyword>
<feature type="compositionally biased region" description="Basic and acidic residues" evidence="5">
    <location>
        <begin position="557"/>
        <end position="572"/>
    </location>
</feature>
<dbReference type="InterPro" id="IPR032524">
    <property type="entry name" value="ABC_tran_C"/>
</dbReference>
<dbReference type="OrthoDB" id="9760950at2"/>
<evidence type="ECO:0000313" key="8">
    <source>
        <dbReference type="Proteomes" id="UP000252731"/>
    </source>
</evidence>
<keyword evidence="4" id="KW-0175">Coiled coil</keyword>
<dbReference type="GO" id="GO:0005524">
    <property type="term" value="F:ATP binding"/>
    <property type="evidence" value="ECO:0007669"/>
    <property type="project" value="UniProtKB-KW"/>
</dbReference>
<evidence type="ECO:0000256" key="4">
    <source>
        <dbReference type="SAM" id="Coils"/>
    </source>
</evidence>
<evidence type="ECO:0000256" key="1">
    <source>
        <dbReference type="ARBA" id="ARBA00022737"/>
    </source>
</evidence>
<feature type="domain" description="ABC transporter" evidence="6">
    <location>
        <begin position="328"/>
        <end position="544"/>
    </location>
</feature>
<dbReference type="Proteomes" id="UP000252731">
    <property type="component" value="Unassembled WGS sequence"/>
</dbReference>
<evidence type="ECO:0000256" key="2">
    <source>
        <dbReference type="ARBA" id="ARBA00022741"/>
    </source>
</evidence>
<comment type="caution">
    <text evidence="7">The sequence shown here is derived from an EMBL/GenBank/DDBJ whole genome shotgun (WGS) entry which is preliminary data.</text>
</comment>
<reference evidence="7 8" key="1">
    <citation type="submission" date="2018-06" db="EMBL/GenBank/DDBJ databases">
        <title>Freshwater and sediment microbial communities from various areas in North America, analyzing microbe dynamics in response to fracking.</title>
        <authorList>
            <person name="Lamendella R."/>
        </authorList>
    </citation>
    <scope>NUCLEOTIDE SEQUENCE [LARGE SCALE GENOMIC DNA]</scope>
    <source>
        <strain evidence="7 8">14_TX</strain>
    </source>
</reference>
<evidence type="ECO:0000313" key="7">
    <source>
        <dbReference type="EMBL" id="RBP87350.1"/>
    </source>
</evidence>
<organism evidence="7 8">
    <name type="scientific">Cytobacillus firmus</name>
    <name type="common">Bacillus firmus</name>
    <dbReference type="NCBI Taxonomy" id="1399"/>
    <lineage>
        <taxon>Bacteria</taxon>
        <taxon>Bacillati</taxon>
        <taxon>Bacillota</taxon>
        <taxon>Bacilli</taxon>
        <taxon>Bacillales</taxon>
        <taxon>Bacillaceae</taxon>
        <taxon>Cytobacillus</taxon>
    </lineage>
</organism>
<dbReference type="Pfam" id="PF12848">
    <property type="entry name" value="ABC_tran_Xtn"/>
    <property type="match status" value="1"/>
</dbReference>
<dbReference type="InterPro" id="IPR027417">
    <property type="entry name" value="P-loop_NTPase"/>
</dbReference>
<evidence type="ECO:0000256" key="3">
    <source>
        <dbReference type="ARBA" id="ARBA00022840"/>
    </source>
</evidence>
<dbReference type="Gene3D" id="1.10.287.380">
    <property type="entry name" value="Valyl-tRNA synthetase, C-terminal domain"/>
    <property type="match status" value="1"/>
</dbReference>
<dbReference type="AlphaFoldDB" id="A0A366JJ85"/>
<feature type="coiled-coil region" evidence="4">
    <location>
        <begin position="249"/>
        <end position="276"/>
    </location>
</feature>
<dbReference type="SMART" id="SM00382">
    <property type="entry name" value="AAA"/>
    <property type="match status" value="2"/>
</dbReference>
<accession>A0A366JJ85</accession>
<keyword evidence="2" id="KW-0547">Nucleotide-binding</keyword>
<sequence>MILLQVNQLAKNFGADPILTNIKLEVQTRDRIALVGRNGAGKSTLLKIIAGQMTYDSGEIIKPKEVTIGYLAQNTGLESELSIWDEMLTVFSHLQQQEKQLRSLEGQMADPDVLNNSDAYERILKEYDKLQVDFKENGGYQYEADIRSILHGLNFSSLGYDTKISSLSGGQRTRMALGKLLLTKPDILILDEPTNHLDIETLSWLEQYLQGYNGAILIVSHDRYFLDKVVSQVYEISRNQIRKYPGNYSSYLDQKAANFEREMKQFEKQQEEIAKLQDFIQRNLARASTTKRAQSRRKQLARMDVMDRPLGDEKSASFGFNIERQSGNEVLNIHSLAIGYEEIVSENISLRLARGDSIALVGPNGIGKSTLLKTIIKKISSFSGEIQYGSNVTIGYYDQEQAELTSNKRVLNELWDEYPLKPEKEIRTILGNFLFSGDDVLKTVSTLSGGEKARLALAKLMMQKSNFLILDEPTNHLDLDSKEILENALIDYPGTILFVSHDRYFINRITTKVVELSGIGATEYLGDYDYYVEKKQEQEELLALNEQDKSTVSQPVKQEKNNYQQDKEAKKLERQRKRRMEEIEEQIEALEKVIDMNDQLLCDPNIYQDHEKVMGITNETDEAKAKLEELMEEWTLLADD</sequence>
<dbReference type="InterPro" id="IPR051309">
    <property type="entry name" value="ABCF_ATPase"/>
</dbReference>
<dbReference type="GO" id="GO:0003677">
    <property type="term" value="F:DNA binding"/>
    <property type="evidence" value="ECO:0007669"/>
    <property type="project" value="InterPro"/>
</dbReference>
<dbReference type="InterPro" id="IPR003593">
    <property type="entry name" value="AAA+_ATPase"/>
</dbReference>
<evidence type="ECO:0000259" key="6">
    <source>
        <dbReference type="PROSITE" id="PS50893"/>
    </source>
</evidence>
<dbReference type="PANTHER" id="PTHR42855">
    <property type="entry name" value="ABC TRANSPORTER ATP-BINDING SUBUNIT"/>
    <property type="match status" value="1"/>
</dbReference>
<feature type="domain" description="ABC transporter" evidence="6">
    <location>
        <begin position="4"/>
        <end position="263"/>
    </location>
</feature>
<dbReference type="FunFam" id="3.40.50.300:FF:000011">
    <property type="entry name" value="Putative ABC transporter ATP-binding component"/>
    <property type="match status" value="1"/>
</dbReference>
<dbReference type="InterPro" id="IPR017871">
    <property type="entry name" value="ABC_transporter-like_CS"/>
</dbReference>
<dbReference type="InterPro" id="IPR037118">
    <property type="entry name" value="Val-tRNA_synth_C_sf"/>
</dbReference>
<dbReference type="STRING" id="1399.VL14_16795"/>
<dbReference type="RefSeq" id="WP_113885271.1">
    <property type="nucleotide sequence ID" value="NZ_QNSF01000020.1"/>
</dbReference>
<evidence type="ECO:0000256" key="5">
    <source>
        <dbReference type="SAM" id="MobiDB-lite"/>
    </source>
</evidence>
<name>A0A366JJ85_CYTFI</name>
<dbReference type="CDD" id="cd03221">
    <property type="entry name" value="ABCF_EF-3"/>
    <property type="match status" value="2"/>
</dbReference>
<dbReference type="PROSITE" id="PS50893">
    <property type="entry name" value="ABC_TRANSPORTER_2"/>
    <property type="match status" value="2"/>
</dbReference>
<gene>
    <name evidence="7" type="ORF">DFO70_1206</name>
</gene>
<dbReference type="FunFam" id="3.40.50.300:FF:000309">
    <property type="entry name" value="ABC transporter ATP-binding protein"/>
    <property type="match status" value="1"/>
</dbReference>
<dbReference type="Pfam" id="PF00005">
    <property type="entry name" value="ABC_tran"/>
    <property type="match status" value="2"/>
</dbReference>
<protein>
    <submittedName>
        <fullName evidence="7">ATP-binding cassette subfamily F protein 3</fullName>
    </submittedName>
</protein>